<comment type="caution">
    <text evidence="1">The sequence shown here is derived from an EMBL/GenBank/DDBJ whole genome shotgun (WGS) entry which is preliminary data.</text>
</comment>
<dbReference type="EMBL" id="RHLK01000018">
    <property type="protein sequence ID" value="MVP02106.1"/>
    <property type="molecule type" value="Genomic_DNA"/>
</dbReference>
<dbReference type="Proteomes" id="UP000490800">
    <property type="component" value="Unassembled WGS sequence"/>
</dbReference>
<name>A0A7X3K1L0_9BACL</name>
<sequence>MIPLESKPSDREPLSKINWYIPDDLHRKLLDMSKGGRSVNEHVRNALDVAARTTIEAVEDIRDHLNKRVYLVTGEQRRWLGTEASRLGCDEVVVLRMVLKEYIGGK</sequence>
<organism evidence="1 2">
    <name type="scientific">Paenibacillus lutrae</name>
    <dbReference type="NCBI Taxonomy" id="2078573"/>
    <lineage>
        <taxon>Bacteria</taxon>
        <taxon>Bacillati</taxon>
        <taxon>Bacillota</taxon>
        <taxon>Bacilli</taxon>
        <taxon>Bacillales</taxon>
        <taxon>Paenibacillaceae</taxon>
        <taxon>Paenibacillus</taxon>
    </lineage>
</organism>
<proteinExistence type="predicted"/>
<keyword evidence="2" id="KW-1185">Reference proteome</keyword>
<accession>A0A7X3K1L0</accession>
<evidence type="ECO:0000313" key="2">
    <source>
        <dbReference type="Proteomes" id="UP000490800"/>
    </source>
</evidence>
<gene>
    <name evidence="1" type="ORF">EDM21_21740</name>
</gene>
<protein>
    <submittedName>
        <fullName evidence="1">Uncharacterized protein</fullName>
    </submittedName>
</protein>
<dbReference type="RefSeq" id="WP_157338534.1">
    <property type="nucleotide sequence ID" value="NZ_RHLK01000018.1"/>
</dbReference>
<evidence type="ECO:0000313" key="1">
    <source>
        <dbReference type="EMBL" id="MVP02106.1"/>
    </source>
</evidence>
<dbReference type="AlphaFoldDB" id="A0A7X3K1L0"/>
<reference evidence="1 2" key="1">
    <citation type="journal article" date="2019" name="Microorganisms">
        <title>Paenibacillus lutrae sp. nov., A Chitinolytic Species Isolated from A River Otter in Castril Natural Park, Granada, Spain.</title>
        <authorList>
            <person name="Rodriguez M."/>
            <person name="Reina J.C."/>
            <person name="Bejar V."/>
            <person name="Llamas I."/>
        </authorList>
    </citation>
    <scope>NUCLEOTIDE SEQUENCE [LARGE SCALE GENOMIC DNA]</scope>
    <source>
        <strain evidence="1 2">N10</strain>
    </source>
</reference>